<dbReference type="InterPro" id="IPR001753">
    <property type="entry name" value="Enoyl-CoA_hydra/iso"/>
</dbReference>
<dbReference type="PANTHER" id="PTHR11941:SF54">
    <property type="entry name" value="ENOYL-COA HYDRATASE, MITOCHONDRIAL"/>
    <property type="match status" value="1"/>
</dbReference>
<dbReference type="PANTHER" id="PTHR11941">
    <property type="entry name" value="ENOYL-COA HYDRATASE-RELATED"/>
    <property type="match status" value="1"/>
</dbReference>
<dbReference type="Proteomes" id="UP001157034">
    <property type="component" value="Unassembled WGS sequence"/>
</dbReference>
<dbReference type="Pfam" id="PF00378">
    <property type="entry name" value="ECH_1"/>
    <property type="match status" value="1"/>
</dbReference>
<proteinExistence type="predicted"/>
<comment type="caution">
    <text evidence="1">The sequence shown here is derived from an EMBL/GenBank/DDBJ whole genome shotgun (WGS) entry which is preliminary data.</text>
</comment>
<accession>A0ABQ6K1X3</accession>
<dbReference type="Gene3D" id="3.90.226.10">
    <property type="entry name" value="2-enoyl-CoA Hydratase, Chain A, domain 1"/>
    <property type="match status" value="1"/>
</dbReference>
<keyword evidence="2" id="KW-1185">Reference proteome</keyword>
<evidence type="ECO:0000313" key="2">
    <source>
        <dbReference type="Proteomes" id="UP001157034"/>
    </source>
</evidence>
<reference evidence="2" key="1">
    <citation type="journal article" date="2019" name="Int. J. Syst. Evol. Microbiol.">
        <title>The Global Catalogue of Microorganisms (GCM) 10K type strain sequencing project: providing services to taxonomists for standard genome sequencing and annotation.</title>
        <authorList>
            <consortium name="The Broad Institute Genomics Platform"/>
            <consortium name="The Broad Institute Genome Sequencing Center for Infectious Disease"/>
            <person name="Wu L."/>
            <person name="Ma J."/>
        </authorList>
    </citation>
    <scope>NUCLEOTIDE SEQUENCE [LARGE SCALE GENOMIC DNA]</scope>
    <source>
        <strain evidence="2">NBRC 108894</strain>
    </source>
</reference>
<name>A0ABQ6K1X3_9MICO</name>
<dbReference type="InterPro" id="IPR029045">
    <property type="entry name" value="ClpP/crotonase-like_dom_sf"/>
</dbReference>
<evidence type="ECO:0008006" key="3">
    <source>
        <dbReference type="Google" id="ProtNLM"/>
    </source>
</evidence>
<evidence type="ECO:0000313" key="1">
    <source>
        <dbReference type="EMBL" id="GMA94603.1"/>
    </source>
</evidence>
<dbReference type="EMBL" id="BSVB01000001">
    <property type="protein sequence ID" value="GMA94603.1"/>
    <property type="molecule type" value="Genomic_DNA"/>
</dbReference>
<protein>
    <recommendedName>
        <fullName evidence="3">Enoyl-CoA hydratase</fullName>
    </recommendedName>
</protein>
<dbReference type="CDD" id="cd06558">
    <property type="entry name" value="crotonase-like"/>
    <property type="match status" value="1"/>
</dbReference>
<dbReference type="SUPFAM" id="SSF52096">
    <property type="entry name" value="ClpP/crotonase"/>
    <property type="match status" value="1"/>
</dbReference>
<organism evidence="1 2">
    <name type="scientific">Pseudolysinimonas kribbensis</name>
    <dbReference type="NCBI Taxonomy" id="433641"/>
    <lineage>
        <taxon>Bacteria</taxon>
        <taxon>Bacillati</taxon>
        <taxon>Actinomycetota</taxon>
        <taxon>Actinomycetes</taxon>
        <taxon>Micrococcales</taxon>
        <taxon>Microbacteriaceae</taxon>
        <taxon>Pseudolysinimonas</taxon>
    </lineage>
</organism>
<sequence length="107" mass="11881">MWRLPEIVGRSLATELLLTGRILDAAEALAAGLVSRVVPSAELIATAHELADRIGRNDPLATRMTKSVLAAPREEHPGVDEEAQAVLFESPEKRRRMTEFLQRRSRP</sequence>
<gene>
    <name evidence="1" type="ORF">GCM10025881_14270</name>
</gene>